<accession>A0A1Y1V7D4</accession>
<dbReference type="EMBL" id="MCFH01000025">
    <property type="protein sequence ID" value="ORX48930.1"/>
    <property type="molecule type" value="Genomic_DNA"/>
</dbReference>
<reference evidence="1 2" key="1">
    <citation type="submission" date="2016-08" db="EMBL/GenBank/DDBJ databases">
        <title>Genomes of anaerobic fungi encode conserved fungal cellulosomes for biomass hydrolysis.</title>
        <authorList>
            <consortium name="DOE Joint Genome Institute"/>
            <person name="Haitjema C.H."/>
            <person name="Gilmore S.P."/>
            <person name="Henske J.K."/>
            <person name="Solomon K.V."/>
            <person name="De Groot R."/>
            <person name="Kuo A."/>
            <person name="Mondo S.J."/>
            <person name="Salamov A.A."/>
            <person name="Labutti K."/>
            <person name="Zhao Z."/>
            <person name="Chiniquy J."/>
            <person name="Barry K."/>
            <person name="Brewer H.M."/>
            <person name="Purvine S.O."/>
            <person name="Wright A.T."/>
            <person name="Boxma B."/>
            <person name="Van Alen T."/>
            <person name="Hackstein J.H."/>
            <person name="Baker S.E."/>
            <person name="Grigoriev I.V."/>
            <person name="O'Malley M.A."/>
        </authorList>
    </citation>
    <scope>NUCLEOTIDE SEQUENCE [LARGE SCALE GENOMIC DNA]</scope>
    <source>
        <strain evidence="2">finn</strain>
    </source>
</reference>
<gene>
    <name evidence="1" type="ORF">BCR36DRAFT_69883</name>
</gene>
<dbReference type="Proteomes" id="UP000193719">
    <property type="component" value="Unassembled WGS sequence"/>
</dbReference>
<evidence type="ECO:0000313" key="1">
    <source>
        <dbReference type="EMBL" id="ORX48930.1"/>
    </source>
</evidence>
<proteinExistence type="predicted"/>
<comment type="caution">
    <text evidence="1">The sequence shown here is derived from an EMBL/GenBank/DDBJ whole genome shotgun (WGS) entry which is preliminary data.</text>
</comment>
<organism evidence="1 2">
    <name type="scientific">Piromyces finnis</name>
    <dbReference type="NCBI Taxonomy" id="1754191"/>
    <lineage>
        <taxon>Eukaryota</taxon>
        <taxon>Fungi</taxon>
        <taxon>Fungi incertae sedis</taxon>
        <taxon>Chytridiomycota</taxon>
        <taxon>Chytridiomycota incertae sedis</taxon>
        <taxon>Neocallimastigomycetes</taxon>
        <taxon>Neocallimastigales</taxon>
        <taxon>Neocallimastigaceae</taxon>
        <taxon>Piromyces</taxon>
    </lineage>
</organism>
<name>A0A1Y1V7D4_9FUNG</name>
<dbReference type="AlphaFoldDB" id="A0A1Y1V7D4"/>
<reference evidence="1 2" key="2">
    <citation type="submission" date="2016-08" db="EMBL/GenBank/DDBJ databases">
        <title>Pervasive Adenine N6-methylation of Active Genes in Fungi.</title>
        <authorList>
            <consortium name="DOE Joint Genome Institute"/>
            <person name="Mondo S.J."/>
            <person name="Dannebaum R.O."/>
            <person name="Kuo R.C."/>
            <person name="Labutti K."/>
            <person name="Haridas S."/>
            <person name="Kuo A."/>
            <person name="Salamov A."/>
            <person name="Ahrendt S.R."/>
            <person name="Lipzen A."/>
            <person name="Sullivan W."/>
            <person name="Andreopoulos W.B."/>
            <person name="Clum A."/>
            <person name="Lindquist E."/>
            <person name="Daum C."/>
            <person name="Ramamoorthy G.K."/>
            <person name="Gryganskyi A."/>
            <person name="Culley D."/>
            <person name="Magnuson J.K."/>
            <person name="James T.Y."/>
            <person name="O'Malley M.A."/>
            <person name="Stajich J.E."/>
            <person name="Spatafora J.W."/>
            <person name="Visel A."/>
            <person name="Grigoriev I.V."/>
        </authorList>
    </citation>
    <scope>NUCLEOTIDE SEQUENCE [LARGE SCALE GENOMIC DNA]</scope>
    <source>
        <strain evidence="2">finn</strain>
    </source>
</reference>
<sequence length="241" mass="28693">MFNNPIVDITKGISSLYISGKKRKRSDILKSNGSIANKLKDLKNRFKDLGLMYDELEEQLSDVHFMNISDIKNYKRNTNKKYKKYRNIPNHLKSFNYNYNNLNDYYYNLYKKITNKKQKVTEINKDKEKEKKIYKIDNEISIKFNDTNINTKGLNFGSIDKQNVTNINTIMKENFNNSRPKKYNRYSNQKYRKQNNFIPSGIKIPNKFESNNKILNDVNKGIFYSKKNIKLIIIIFLFSLL</sequence>
<evidence type="ECO:0000313" key="2">
    <source>
        <dbReference type="Proteomes" id="UP000193719"/>
    </source>
</evidence>
<protein>
    <submittedName>
        <fullName evidence="1">Uncharacterized protein</fullName>
    </submittedName>
</protein>
<keyword evidence="2" id="KW-1185">Reference proteome</keyword>